<evidence type="ECO:0008006" key="4">
    <source>
        <dbReference type="Google" id="ProtNLM"/>
    </source>
</evidence>
<proteinExistence type="predicted"/>
<sequence length="122" mass="12500">MPALARSRRLARLVAAWILLWFALLQAAALLKLPAVEPAAGHGQHAAHECDEEHPDHGGGHSAADHLAQCPGCLFSTAPPPQDFALSARSSAAPLGPLPPTPLAARAQGLAQPPARGPPAVS</sequence>
<reference evidence="2 3" key="1">
    <citation type="journal article" date="2017" name="Int. J. Syst. Evol. Microbiol.">
        <title>Ramlibacter alkalitolerans sp. nov., alkali-tolerant bacterium isolated from soil of ginseng.</title>
        <authorList>
            <person name="Lee D.H."/>
            <person name="Cha C.J."/>
        </authorList>
    </citation>
    <scope>NUCLEOTIDE SEQUENCE [LARGE SCALE GENOMIC DNA]</scope>
    <source>
        <strain evidence="2 3">KACC 19305</strain>
    </source>
</reference>
<evidence type="ECO:0000256" key="1">
    <source>
        <dbReference type="SAM" id="MobiDB-lite"/>
    </source>
</evidence>
<name>A0ABS1JS67_9BURK</name>
<accession>A0ABS1JS67</accession>
<dbReference type="Proteomes" id="UP000622707">
    <property type="component" value="Unassembled WGS sequence"/>
</dbReference>
<feature type="compositionally biased region" description="Low complexity" evidence="1">
    <location>
        <begin position="85"/>
        <end position="95"/>
    </location>
</feature>
<comment type="caution">
    <text evidence="2">The sequence shown here is derived from an EMBL/GenBank/DDBJ whole genome shotgun (WGS) entry which is preliminary data.</text>
</comment>
<feature type="region of interest" description="Disordered" evidence="1">
    <location>
        <begin position="41"/>
        <end position="63"/>
    </location>
</feature>
<dbReference type="RefSeq" id="WP_201691650.1">
    <property type="nucleotide sequence ID" value="NZ_JAEQND010000010.1"/>
</dbReference>
<feature type="region of interest" description="Disordered" evidence="1">
    <location>
        <begin position="85"/>
        <end position="122"/>
    </location>
</feature>
<keyword evidence="3" id="KW-1185">Reference proteome</keyword>
<protein>
    <recommendedName>
        <fullName evidence="4">DUF2946 domain-containing protein</fullName>
    </recommendedName>
</protein>
<gene>
    <name evidence="2" type="ORF">JI746_18370</name>
</gene>
<feature type="compositionally biased region" description="Basic and acidic residues" evidence="1">
    <location>
        <begin position="46"/>
        <end position="59"/>
    </location>
</feature>
<evidence type="ECO:0000313" key="2">
    <source>
        <dbReference type="EMBL" id="MBL0427087.1"/>
    </source>
</evidence>
<dbReference type="EMBL" id="JAEQND010000010">
    <property type="protein sequence ID" value="MBL0427087.1"/>
    <property type="molecule type" value="Genomic_DNA"/>
</dbReference>
<organism evidence="2 3">
    <name type="scientific">Ramlibacter alkalitolerans</name>
    <dbReference type="NCBI Taxonomy" id="2039631"/>
    <lineage>
        <taxon>Bacteria</taxon>
        <taxon>Pseudomonadati</taxon>
        <taxon>Pseudomonadota</taxon>
        <taxon>Betaproteobacteria</taxon>
        <taxon>Burkholderiales</taxon>
        <taxon>Comamonadaceae</taxon>
        <taxon>Ramlibacter</taxon>
    </lineage>
</organism>
<evidence type="ECO:0000313" key="3">
    <source>
        <dbReference type="Proteomes" id="UP000622707"/>
    </source>
</evidence>